<evidence type="ECO:0000313" key="2">
    <source>
        <dbReference type="EMBL" id="CCD43138.1"/>
    </source>
</evidence>
<name>G2XQN3_BOTF4</name>
<reference evidence="3" key="1">
    <citation type="journal article" date="2011" name="PLoS Genet.">
        <title>Genomic analysis of the necrotrophic fungal pathogens Sclerotinia sclerotiorum and Botrytis cinerea.</title>
        <authorList>
            <person name="Amselem J."/>
            <person name="Cuomo C.A."/>
            <person name="van Kan J.A."/>
            <person name="Viaud M."/>
            <person name="Benito E.P."/>
            <person name="Couloux A."/>
            <person name="Coutinho P.M."/>
            <person name="de Vries R.P."/>
            <person name="Dyer P.S."/>
            <person name="Fillinger S."/>
            <person name="Fournier E."/>
            <person name="Gout L."/>
            <person name="Hahn M."/>
            <person name="Kohn L."/>
            <person name="Lapalu N."/>
            <person name="Plummer K.M."/>
            <person name="Pradier J.M."/>
            <person name="Quevillon E."/>
            <person name="Sharon A."/>
            <person name="Simon A."/>
            <person name="ten Have A."/>
            <person name="Tudzynski B."/>
            <person name="Tudzynski P."/>
            <person name="Wincker P."/>
            <person name="Andrew M."/>
            <person name="Anthouard V."/>
            <person name="Beever R.E."/>
            <person name="Beffa R."/>
            <person name="Benoit I."/>
            <person name="Bouzid O."/>
            <person name="Brault B."/>
            <person name="Chen Z."/>
            <person name="Choquer M."/>
            <person name="Collemare J."/>
            <person name="Cotton P."/>
            <person name="Danchin E.G."/>
            <person name="Da Silva C."/>
            <person name="Gautier A."/>
            <person name="Giraud C."/>
            <person name="Giraud T."/>
            <person name="Gonzalez C."/>
            <person name="Grossetete S."/>
            <person name="Guldener U."/>
            <person name="Henrissat B."/>
            <person name="Howlett B.J."/>
            <person name="Kodira C."/>
            <person name="Kretschmer M."/>
            <person name="Lappartient A."/>
            <person name="Leroch M."/>
            <person name="Levis C."/>
            <person name="Mauceli E."/>
            <person name="Neuveglise C."/>
            <person name="Oeser B."/>
            <person name="Pearson M."/>
            <person name="Poulain J."/>
            <person name="Poussereau N."/>
            <person name="Quesneville H."/>
            <person name="Rascle C."/>
            <person name="Schumacher J."/>
            <person name="Segurens B."/>
            <person name="Sexton A."/>
            <person name="Silva E."/>
            <person name="Sirven C."/>
            <person name="Soanes D.M."/>
            <person name="Talbot N.J."/>
            <person name="Templeton M."/>
            <person name="Yandava C."/>
            <person name="Yarden O."/>
            <person name="Zeng Q."/>
            <person name="Rollins J.A."/>
            <person name="Lebrun M.H."/>
            <person name="Dickman M."/>
        </authorList>
    </citation>
    <scope>NUCLEOTIDE SEQUENCE [LARGE SCALE GENOMIC DNA]</scope>
    <source>
        <strain evidence="3">T4</strain>
    </source>
</reference>
<organism evidence="2 3">
    <name type="scientific">Botryotinia fuckeliana (strain T4)</name>
    <name type="common">Noble rot fungus</name>
    <name type="synonym">Botrytis cinerea</name>
    <dbReference type="NCBI Taxonomy" id="999810"/>
    <lineage>
        <taxon>Eukaryota</taxon>
        <taxon>Fungi</taxon>
        <taxon>Dikarya</taxon>
        <taxon>Ascomycota</taxon>
        <taxon>Pezizomycotina</taxon>
        <taxon>Leotiomycetes</taxon>
        <taxon>Helotiales</taxon>
        <taxon>Sclerotiniaceae</taxon>
        <taxon>Botrytis</taxon>
    </lineage>
</organism>
<evidence type="ECO:0000313" key="3">
    <source>
        <dbReference type="Proteomes" id="UP000008177"/>
    </source>
</evidence>
<evidence type="ECO:0000256" key="1">
    <source>
        <dbReference type="SAM" id="Phobius"/>
    </source>
</evidence>
<gene>
    <name evidence="2" type="ORF">BofuT4_uP069780.1</name>
</gene>
<dbReference type="EMBL" id="FQ790252">
    <property type="protein sequence ID" value="CCD43138.1"/>
    <property type="molecule type" value="Genomic_DNA"/>
</dbReference>
<accession>G2XQN3</accession>
<protein>
    <submittedName>
        <fullName evidence="2">Uncharacterized protein</fullName>
    </submittedName>
</protein>
<proteinExistence type="predicted"/>
<dbReference type="AlphaFoldDB" id="G2XQN3"/>
<dbReference type="Proteomes" id="UP000008177">
    <property type="component" value="Unplaced contigs"/>
</dbReference>
<dbReference type="HOGENOM" id="CLU_3050031_0_0_1"/>
<sequence>MAPRPNTTKDLTLWQNILKDPRTLKVILLYFIPFTKSSVIFTFPFTFTPIWSLM</sequence>
<keyword evidence="1" id="KW-1133">Transmembrane helix</keyword>
<keyword evidence="1" id="KW-0812">Transmembrane</keyword>
<dbReference type="InParanoid" id="G2XQN3"/>
<keyword evidence="1" id="KW-0472">Membrane</keyword>
<feature type="transmembrane region" description="Helical" evidence="1">
    <location>
        <begin position="27"/>
        <end position="51"/>
    </location>
</feature>